<dbReference type="InterPro" id="IPR029069">
    <property type="entry name" value="HotDog_dom_sf"/>
</dbReference>
<dbReference type="GO" id="GO:0047617">
    <property type="term" value="F:fatty acyl-CoA hydrolase activity"/>
    <property type="evidence" value="ECO:0007669"/>
    <property type="project" value="InterPro"/>
</dbReference>
<dbReference type="InterPro" id="IPR003703">
    <property type="entry name" value="Acyl_CoA_thio"/>
</dbReference>
<dbReference type="PANTHER" id="PTHR11066">
    <property type="entry name" value="ACYL-COA THIOESTERASE"/>
    <property type="match status" value="1"/>
</dbReference>
<comment type="caution">
    <text evidence="6">The sequence shown here is derived from an EMBL/GenBank/DDBJ whole genome shotgun (WGS) entry which is preliminary data.</text>
</comment>
<feature type="transmembrane region" description="Helical" evidence="3">
    <location>
        <begin position="571"/>
        <end position="594"/>
    </location>
</feature>
<comment type="similarity">
    <text evidence="1">Belongs to the C/M/P thioester hydrolase family.</text>
</comment>
<feature type="domain" description="Acyl-CoA thioesterase-like C-terminal" evidence="5">
    <location>
        <begin position="198"/>
        <end position="310"/>
    </location>
</feature>
<dbReference type="PANTHER" id="PTHR11066:SF35">
    <property type="entry name" value="ACYL-COA THIOESTERASE II"/>
    <property type="match status" value="1"/>
</dbReference>
<dbReference type="Proteomes" id="UP000034680">
    <property type="component" value="Unassembled WGS sequence"/>
</dbReference>
<dbReference type="GO" id="GO:0006637">
    <property type="term" value="P:acyl-CoA metabolic process"/>
    <property type="evidence" value="ECO:0007669"/>
    <property type="project" value="InterPro"/>
</dbReference>
<evidence type="ECO:0000259" key="5">
    <source>
        <dbReference type="Pfam" id="PF20789"/>
    </source>
</evidence>
<dbReference type="InterPro" id="IPR042171">
    <property type="entry name" value="Acyl-CoA_hotdog"/>
</dbReference>
<dbReference type="OrthoDB" id="68328at2759"/>
<evidence type="ECO:0000256" key="2">
    <source>
        <dbReference type="ARBA" id="ARBA00022801"/>
    </source>
</evidence>
<dbReference type="EMBL" id="LCUC01000506">
    <property type="protein sequence ID" value="KKY30297.1"/>
    <property type="molecule type" value="Genomic_DNA"/>
</dbReference>
<feature type="transmembrane region" description="Helical" evidence="3">
    <location>
        <begin position="471"/>
        <end position="492"/>
    </location>
</feature>
<feature type="transmembrane region" description="Helical" evidence="3">
    <location>
        <begin position="417"/>
        <end position="439"/>
    </location>
</feature>
<dbReference type="SUPFAM" id="SSF54637">
    <property type="entry name" value="Thioesterase/thiol ester dehydrase-isomerase"/>
    <property type="match status" value="2"/>
</dbReference>
<dbReference type="CDD" id="cd03444">
    <property type="entry name" value="Thioesterase_II_repeat1"/>
    <property type="match status" value="1"/>
</dbReference>
<feature type="domain" description="Acyl-CoA thioesterase-like N-terminal HotDog" evidence="4">
    <location>
        <begin position="25"/>
        <end position="115"/>
    </location>
</feature>
<dbReference type="Pfam" id="PF13622">
    <property type="entry name" value="4HBT_3"/>
    <property type="match status" value="1"/>
</dbReference>
<accession>A0A0G2F6F5</accession>
<evidence type="ECO:0000313" key="6">
    <source>
        <dbReference type="EMBL" id="KKY30297.1"/>
    </source>
</evidence>
<keyword evidence="3" id="KW-0472">Membrane</keyword>
<reference evidence="6 7" key="1">
    <citation type="submission" date="2015-05" db="EMBL/GenBank/DDBJ databases">
        <title>Distinctive expansion of gene families associated with plant cell wall degradation and secondary metabolism in the genomes of grapevine trunk pathogens.</title>
        <authorList>
            <person name="Lawrence D.P."/>
            <person name="Travadon R."/>
            <person name="Rolshausen P.E."/>
            <person name="Baumgartner K."/>
        </authorList>
    </citation>
    <scope>NUCLEOTIDE SEQUENCE [LARGE SCALE GENOMIC DNA]</scope>
    <source>
        <strain evidence="6">DA912</strain>
    </source>
</reference>
<keyword evidence="3" id="KW-1133">Transmembrane helix</keyword>
<dbReference type="AlphaFoldDB" id="A0A0G2F6F5"/>
<dbReference type="STRING" id="1214573.A0A0G2F6F5"/>
<organism evidence="6 7">
    <name type="scientific">Diaporthe ampelina</name>
    <dbReference type="NCBI Taxonomy" id="1214573"/>
    <lineage>
        <taxon>Eukaryota</taxon>
        <taxon>Fungi</taxon>
        <taxon>Dikarya</taxon>
        <taxon>Ascomycota</taxon>
        <taxon>Pezizomycotina</taxon>
        <taxon>Sordariomycetes</taxon>
        <taxon>Sordariomycetidae</taxon>
        <taxon>Diaporthales</taxon>
        <taxon>Diaporthaceae</taxon>
        <taxon>Diaporthe</taxon>
    </lineage>
</organism>
<feature type="transmembrane region" description="Helical" evidence="3">
    <location>
        <begin position="529"/>
        <end position="551"/>
    </location>
</feature>
<gene>
    <name evidence="6" type="ORF">UCDDA912_g09773</name>
</gene>
<keyword evidence="7" id="KW-1185">Reference proteome</keyword>
<sequence length="609" mass="67608">MARTLADQLAIEQTGPGQFVSKAPPERMGNAMPIAYGGCTAGIATRAACATVPGSFSLYSLVGHFLGPASTAERLACTVHATRDTKTFATRRVVVSQRRPDGRLRACMELLADFHVEEPALLAYSAPPSIPFKGPRDSPTARELAERAVSQGLAGSDMAEKNTIMFSMMDQFFETRTCAEGLTGQNALGLLRTHPTDQDDLPLTERSSGDWARAKEALTSAGEKAAALSFLMDGGLSFLPLWHEHLWFDDAGACSTLDFALRLFAPDVDLSNWHLRERKTIAAGFGRTYSEGRLWDEQRNLVACMTQQCILRPKAQGGKVCDQWDYSGAAVPAGRKEGHKILINCFRKSLNTFQDAVLLFAISVNVASITRWAAPIVHPHEPHAFYGLLNANFMSSFSIFPALALQSLSPGLRRKRIRLFLWFLVIIFALAVEALYRYVYGAYFQFLWNQDTMVSEDIWLAKCDSHKMRSILASMTTAGHVFLALNCLRWLYHATATFRRGSLEKLKNGRVDYSGAGPWRRRWEASQPYLRLLDGAVCGLFMWTFLFLFTAYREAVKQKAGESDQDAEWTFGQVLSLVTWAPVALELITIYLYCSAVASASDHAEEESL</sequence>
<feature type="transmembrane region" description="Helical" evidence="3">
    <location>
        <begin position="356"/>
        <end position="374"/>
    </location>
</feature>
<dbReference type="CDD" id="cd03445">
    <property type="entry name" value="Thioesterase_II_repeat2"/>
    <property type="match status" value="1"/>
</dbReference>
<feature type="transmembrane region" description="Helical" evidence="3">
    <location>
        <begin position="386"/>
        <end position="405"/>
    </location>
</feature>
<keyword evidence="2" id="KW-0378">Hydrolase</keyword>
<dbReference type="Pfam" id="PF20789">
    <property type="entry name" value="4HBT_3C"/>
    <property type="match status" value="1"/>
</dbReference>
<reference evidence="6 7" key="2">
    <citation type="submission" date="2015-05" db="EMBL/GenBank/DDBJ databases">
        <authorList>
            <person name="Morales-Cruz A."/>
            <person name="Amrine K.C."/>
            <person name="Cantu D."/>
        </authorList>
    </citation>
    <scope>NUCLEOTIDE SEQUENCE [LARGE SCALE GENOMIC DNA]</scope>
    <source>
        <strain evidence="6">DA912</strain>
    </source>
</reference>
<dbReference type="GO" id="GO:0009062">
    <property type="term" value="P:fatty acid catabolic process"/>
    <property type="evidence" value="ECO:0007669"/>
    <property type="project" value="TreeGrafter"/>
</dbReference>
<evidence type="ECO:0000256" key="1">
    <source>
        <dbReference type="ARBA" id="ARBA00006538"/>
    </source>
</evidence>
<evidence type="ECO:0000259" key="4">
    <source>
        <dbReference type="Pfam" id="PF13622"/>
    </source>
</evidence>
<evidence type="ECO:0000256" key="3">
    <source>
        <dbReference type="SAM" id="Phobius"/>
    </source>
</evidence>
<name>A0A0G2F6F5_9PEZI</name>
<dbReference type="Gene3D" id="2.40.160.210">
    <property type="entry name" value="Acyl-CoA thioesterase, double hotdog domain"/>
    <property type="match status" value="1"/>
</dbReference>
<protein>
    <submittedName>
        <fullName evidence="6">Putative acylthioesterase ii</fullName>
    </submittedName>
</protein>
<proteinExistence type="inferred from homology"/>
<keyword evidence="3" id="KW-0812">Transmembrane</keyword>
<evidence type="ECO:0000313" key="7">
    <source>
        <dbReference type="Proteomes" id="UP000034680"/>
    </source>
</evidence>
<dbReference type="InterPro" id="IPR049450">
    <property type="entry name" value="ACOT8-like_C"/>
</dbReference>
<dbReference type="InterPro" id="IPR049449">
    <property type="entry name" value="TesB_ACOT8-like_N"/>
</dbReference>
<dbReference type="GO" id="GO:0005782">
    <property type="term" value="C:peroxisomal matrix"/>
    <property type="evidence" value="ECO:0007669"/>
    <property type="project" value="UniProtKB-SubCell"/>
</dbReference>